<organism evidence="2 3">
    <name type="scientific">Allacma fusca</name>
    <dbReference type="NCBI Taxonomy" id="39272"/>
    <lineage>
        <taxon>Eukaryota</taxon>
        <taxon>Metazoa</taxon>
        <taxon>Ecdysozoa</taxon>
        <taxon>Arthropoda</taxon>
        <taxon>Hexapoda</taxon>
        <taxon>Collembola</taxon>
        <taxon>Symphypleona</taxon>
        <taxon>Sminthuridae</taxon>
        <taxon>Allacma</taxon>
    </lineage>
</organism>
<evidence type="ECO:0000313" key="2">
    <source>
        <dbReference type="EMBL" id="CAG7829032.1"/>
    </source>
</evidence>
<accession>A0A8J2PUW8</accession>
<gene>
    <name evidence="2" type="ORF">AFUS01_LOCUS38918</name>
</gene>
<feature type="transmembrane region" description="Helical" evidence="1">
    <location>
        <begin position="12"/>
        <end position="35"/>
    </location>
</feature>
<protein>
    <submittedName>
        <fullName evidence="2">Uncharacterized protein</fullName>
    </submittedName>
</protein>
<evidence type="ECO:0000256" key="1">
    <source>
        <dbReference type="SAM" id="Phobius"/>
    </source>
</evidence>
<sequence length="52" mass="5895">QAAFFVISALSFFVASWFVFDPKYSLVVLIAVLFAKIFERDTVNILQNIVVP</sequence>
<keyword evidence="1" id="KW-1133">Transmembrane helix</keyword>
<dbReference type="Proteomes" id="UP000708208">
    <property type="component" value="Unassembled WGS sequence"/>
</dbReference>
<dbReference type="EMBL" id="CAJVCH010549857">
    <property type="protein sequence ID" value="CAG7829032.1"/>
    <property type="molecule type" value="Genomic_DNA"/>
</dbReference>
<keyword evidence="1" id="KW-0812">Transmembrane</keyword>
<keyword evidence="3" id="KW-1185">Reference proteome</keyword>
<dbReference type="AlphaFoldDB" id="A0A8J2PUW8"/>
<proteinExistence type="predicted"/>
<name>A0A8J2PUW8_9HEXA</name>
<keyword evidence="1" id="KW-0472">Membrane</keyword>
<evidence type="ECO:0000313" key="3">
    <source>
        <dbReference type="Proteomes" id="UP000708208"/>
    </source>
</evidence>
<comment type="caution">
    <text evidence="2">The sequence shown here is derived from an EMBL/GenBank/DDBJ whole genome shotgun (WGS) entry which is preliminary data.</text>
</comment>
<feature type="non-terminal residue" evidence="2">
    <location>
        <position position="1"/>
    </location>
</feature>
<reference evidence="2" key="1">
    <citation type="submission" date="2021-06" db="EMBL/GenBank/DDBJ databases">
        <authorList>
            <person name="Hodson N. C."/>
            <person name="Mongue J. A."/>
            <person name="Jaron S. K."/>
        </authorList>
    </citation>
    <scope>NUCLEOTIDE SEQUENCE</scope>
</reference>